<dbReference type="VEuPathDB" id="TrichDB:TRFO_25448"/>
<feature type="coiled-coil region" evidence="1">
    <location>
        <begin position="330"/>
        <end position="361"/>
    </location>
</feature>
<evidence type="ECO:0000256" key="1">
    <source>
        <dbReference type="SAM" id="Coils"/>
    </source>
</evidence>
<feature type="coiled-coil region" evidence="1">
    <location>
        <begin position="77"/>
        <end position="132"/>
    </location>
</feature>
<evidence type="ECO:0000313" key="2">
    <source>
        <dbReference type="EMBL" id="OHT06498.1"/>
    </source>
</evidence>
<protein>
    <submittedName>
        <fullName evidence="2">Uncharacterized protein</fullName>
    </submittedName>
</protein>
<accession>A0A1J4K687</accession>
<organism evidence="2 3">
    <name type="scientific">Tritrichomonas foetus</name>
    <dbReference type="NCBI Taxonomy" id="1144522"/>
    <lineage>
        <taxon>Eukaryota</taxon>
        <taxon>Metamonada</taxon>
        <taxon>Parabasalia</taxon>
        <taxon>Tritrichomonadida</taxon>
        <taxon>Tritrichomonadidae</taxon>
        <taxon>Tritrichomonas</taxon>
    </lineage>
</organism>
<reference evidence="2" key="1">
    <citation type="submission" date="2016-10" db="EMBL/GenBank/DDBJ databases">
        <authorList>
            <person name="Benchimol M."/>
            <person name="Almeida L.G."/>
            <person name="Vasconcelos A.T."/>
            <person name="Perreira-Neves A."/>
            <person name="Rosa I.A."/>
            <person name="Tasca T."/>
            <person name="Bogo M.R."/>
            <person name="de Souza W."/>
        </authorList>
    </citation>
    <scope>NUCLEOTIDE SEQUENCE [LARGE SCALE GENOMIC DNA]</scope>
    <source>
        <strain evidence="2">K</strain>
    </source>
</reference>
<feature type="coiled-coil region" evidence="1">
    <location>
        <begin position="161"/>
        <end position="203"/>
    </location>
</feature>
<dbReference type="EMBL" id="MLAK01000724">
    <property type="protein sequence ID" value="OHT06498.1"/>
    <property type="molecule type" value="Genomic_DNA"/>
</dbReference>
<gene>
    <name evidence="2" type="ORF">TRFO_25448</name>
</gene>
<dbReference type="Proteomes" id="UP000179807">
    <property type="component" value="Unassembled WGS sequence"/>
</dbReference>
<dbReference type="AlphaFoldDB" id="A0A1J4K687"/>
<comment type="caution">
    <text evidence="2">The sequence shown here is derived from an EMBL/GenBank/DDBJ whole genome shotgun (WGS) entry which is preliminary data.</text>
</comment>
<sequence>MNYEDEWDDQYNDIQDLQLTSELDNAYNYLEMLKNQKEELQHKLDSLTDNQPKSTMKLNKPVLTSTTSSSGSFFDAVQKLENLSEELKVQIESEQKISQELSHQKNILFQKQKKLKSSLNMYSAQLKSEENRAAVNFDSLKYTENQLIDVFTTCNEEAKTCENLKHDLINLTKSVQNQTREALNGLEQRIQELKDELDDKHFIELKLQDDLKRIQYHSQKEQNEHINNIEKGKKVKYLQTSRIYLDKRIRKLSSQINIEKSDLLTAVSREKSISQLFQSAFPEDPGDGSCERIRALIQAKINKVQKNAPIELLEDIQAETDYGDDLAKQLETVEKTLETIKSNHEETKKSLLQELEDCQEDGYVKLLRREMAEIQAKAAKL</sequence>
<name>A0A1J4K687_9EUKA</name>
<keyword evidence="3" id="KW-1185">Reference proteome</keyword>
<evidence type="ECO:0000313" key="3">
    <source>
        <dbReference type="Proteomes" id="UP000179807"/>
    </source>
</evidence>
<proteinExistence type="predicted"/>
<dbReference type="GeneID" id="94839065"/>
<dbReference type="RefSeq" id="XP_068359634.1">
    <property type="nucleotide sequence ID" value="XM_068504361.1"/>
</dbReference>
<feature type="coiled-coil region" evidence="1">
    <location>
        <begin position="23"/>
        <end position="50"/>
    </location>
</feature>
<keyword evidence="1" id="KW-0175">Coiled coil</keyword>